<dbReference type="RefSeq" id="WP_126979725.1">
    <property type="nucleotide sequence ID" value="NZ_PQSP01000003.1"/>
</dbReference>
<gene>
    <name evidence="2" type="ORF">CUZ56_01498</name>
</gene>
<dbReference type="InterPro" id="IPR040818">
    <property type="entry name" value="Tsi6"/>
</dbReference>
<evidence type="ECO:0000259" key="1">
    <source>
        <dbReference type="Pfam" id="PF18660"/>
    </source>
</evidence>
<keyword evidence="3" id="KW-1185">Reference proteome</keyword>
<dbReference type="OrthoDB" id="7041763at2"/>
<accession>A0A433SD84</accession>
<evidence type="ECO:0000313" key="3">
    <source>
        <dbReference type="Proteomes" id="UP000286947"/>
    </source>
</evidence>
<comment type="caution">
    <text evidence="2">The sequence shown here is derived from an EMBL/GenBank/DDBJ whole genome shotgun (WGS) entry which is preliminary data.</text>
</comment>
<feature type="domain" description="Tsi6" evidence="1">
    <location>
        <begin position="23"/>
        <end position="80"/>
    </location>
</feature>
<name>A0A433SD84_9BURK</name>
<organism evidence="2 3">
    <name type="scientific">Saezia sanguinis</name>
    <dbReference type="NCBI Taxonomy" id="1965230"/>
    <lineage>
        <taxon>Bacteria</taxon>
        <taxon>Pseudomonadati</taxon>
        <taxon>Pseudomonadota</taxon>
        <taxon>Betaproteobacteria</taxon>
        <taxon>Burkholderiales</taxon>
        <taxon>Saeziaceae</taxon>
        <taxon>Saezia</taxon>
    </lineage>
</organism>
<dbReference type="Pfam" id="PF18660">
    <property type="entry name" value="Tsi6"/>
    <property type="match status" value="1"/>
</dbReference>
<proteinExistence type="predicted"/>
<protein>
    <recommendedName>
        <fullName evidence="1">Tsi6 domain-containing protein</fullName>
    </recommendedName>
</protein>
<dbReference type="EMBL" id="PQSP01000003">
    <property type="protein sequence ID" value="RUS66708.1"/>
    <property type="molecule type" value="Genomic_DNA"/>
</dbReference>
<dbReference type="AlphaFoldDB" id="A0A433SD84"/>
<evidence type="ECO:0000313" key="2">
    <source>
        <dbReference type="EMBL" id="RUS66708.1"/>
    </source>
</evidence>
<sequence length="86" mass="9760">MNERIELLLRAQNQCGKLMVMYPENITLQSIDSQIQYLIDLENGVTNDRSKLSQIIIGVQTAREIEGLDENAADIFYKVASEAKLM</sequence>
<dbReference type="Proteomes" id="UP000286947">
    <property type="component" value="Unassembled WGS sequence"/>
</dbReference>
<reference evidence="2 3" key="1">
    <citation type="submission" date="2018-01" db="EMBL/GenBank/DDBJ databases">
        <title>Saezia sanguinis gen. nov., sp. nov., in the order Burkholderiales isolated from human blood.</title>
        <authorList>
            <person name="Medina-Pascual M.J."/>
            <person name="Valdezate S."/>
            <person name="Monzon S."/>
            <person name="Cuesta I."/>
            <person name="Carrasco G."/>
            <person name="Villalon P."/>
            <person name="Saez-Nieto J.A."/>
        </authorList>
    </citation>
    <scope>NUCLEOTIDE SEQUENCE [LARGE SCALE GENOMIC DNA]</scope>
    <source>
        <strain evidence="2 3">CNM695-12</strain>
    </source>
</reference>